<protein>
    <submittedName>
        <fullName evidence="4">3-oxoacyl-ACP reductase</fullName>
        <ecNumber evidence="4">1.1.1.100</ecNumber>
    </submittedName>
</protein>
<dbReference type="InterPro" id="IPR036291">
    <property type="entry name" value="NAD(P)-bd_dom_sf"/>
</dbReference>
<evidence type="ECO:0000256" key="2">
    <source>
        <dbReference type="SAM" id="MobiDB-lite"/>
    </source>
</evidence>
<dbReference type="Proteomes" id="UP001064933">
    <property type="component" value="Chromosome"/>
</dbReference>
<keyword evidence="4" id="KW-0560">Oxidoreductase</keyword>
<name>A0ABY6B9J5_9BURK</name>
<comment type="similarity">
    <text evidence="1">Belongs to the short-chain dehydrogenases/reductases (SDR) family.</text>
</comment>
<proteinExistence type="inferred from homology"/>
<dbReference type="InterPro" id="IPR057326">
    <property type="entry name" value="KR_dom"/>
</dbReference>
<sequence length="470" mass="48990">MPDDRLLAFANHPWGRPIVEALGLPQPRPLPRRADAYGDRELEGRRVQIVAIGEAPLREALRHAVASQGGELIDSGGVQTLIVDATACVDIAALRALFQQVQSVLPRLSLGAHVLLLAEDAGDLAVPLRAACAQALHGFTRSLSKELGRRGATANLLVLPSRTLATPVAPSSLVGALRYFGNDRSAYISGQVLAWRPHEHATDPAEPQRPLGATAAPSATTPAAGSNPRPMKTALVTGAAGGIGAATARRLAREGLRVLCVDMPATKDALIALTSEIGGELLAIDLVSAEAPHKIAAAAARFGGLEVLVHNAGITRDRTLTRMSAAEWDSVMAVNLSAIATIDDRLDIDGLIVDGAREICLSSISGIAGNAGQTNYSASKAALIGYVRARADELATRGITVNAVAPGFIETAMTRRIPLMLREAGRRLNALKQGGRPEDVAEAIAFLAAPESGPINAQVLRVCGQSLLGA</sequence>
<dbReference type="InterPro" id="IPR002347">
    <property type="entry name" value="SDR_fam"/>
</dbReference>
<dbReference type="Pfam" id="PF13561">
    <property type="entry name" value="adh_short_C2"/>
    <property type="match status" value="1"/>
</dbReference>
<evidence type="ECO:0000313" key="5">
    <source>
        <dbReference type="Proteomes" id="UP001064933"/>
    </source>
</evidence>
<dbReference type="SUPFAM" id="SSF51735">
    <property type="entry name" value="NAD(P)-binding Rossmann-fold domains"/>
    <property type="match status" value="2"/>
</dbReference>
<organism evidence="4 5">
    <name type="scientific">Roseateles amylovorans</name>
    <dbReference type="NCBI Taxonomy" id="2978473"/>
    <lineage>
        <taxon>Bacteria</taxon>
        <taxon>Pseudomonadati</taxon>
        <taxon>Pseudomonadota</taxon>
        <taxon>Betaproteobacteria</taxon>
        <taxon>Burkholderiales</taxon>
        <taxon>Sphaerotilaceae</taxon>
        <taxon>Roseateles</taxon>
    </lineage>
</organism>
<dbReference type="PRINTS" id="PR00080">
    <property type="entry name" value="SDRFAMILY"/>
</dbReference>
<dbReference type="GO" id="GO:0004316">
    <property type="term" value="F:3-oxoacyl-[acyl-carrier-protein] reductase (NADPH) activity"/>
    <property type="evidence" value="ECO:0007669"/>
    <property type="project" value="UniProtKB-EC"/>
</dbReference>
<dbReference type="EMBL" id="CP104562">
    <property type="protein sequence ID" value="UXH80586.1"/>
    <property type="molecule type" value="Genomic_DNA"/>
</dbReference>
<dbReference type="SMART" id="SM00822">
    <property type="entry name" value="PKS_KR"/>
    <property type="match status" value="1"/>
</dbReference>
<evidence type="ECO:0000256" key="1">
    <source>
        <dbReference type="ARBA" id="ARBA00006484"/>
    </source>
</evidence>
<dbReference type="PRINTS" id="PR00081">
    <property type="entry name" value="GDHRDH"/>
</dbReference>
<feature type="domain" description="Ketoreductase" evidence="3">
    <location>
        <begin position="232"/>
        <end position="407"/>
    </location>
</feature>
<reference evidence="4" key="1">
    <citation type="submission" date="2022-10" db="EMBL/GenBank/DDBJ databases">
        <title>Characterization and whole genome sequencing of a new Roseateles species, isolated from fresh water.</title>
        <authorList>
            <person name="Guliayeva D.Y."/>
            <person name="Akhremchuk A.E."/>
            <person name="Sikolenko M.A."/>
            <person name="Valentovich L.N."/>
            <person name="Sidarenka A.V."/>
        </authorList>
    </citation>
    <scope>NUCLEOTIDE SEQUENCE</scope>
    <source>
        <strain evidence="4">BIM B-1768</strain>
    </source>
</reference>
<dbReference type="PANTHER" id="PTHR42760:SF78">
    <property type="entry name" value="3-OXOACYL-[ACYL-CARRIER-PROTEIN] REDUCTASE [NADH]"/>
    <property type="match status" value="1"/>
</dbReference>
<dbReference type="PANTHER" id="PTHR42760">
    <property type="entry name" value="SHORT-CHAIN DEHYDROGENASES/REDUCTASES FAMILY MEMBER"/>
    <property type="match status" value="1"/>
</dbReference>
<evidence type="ECO:0000259" key="3">
    <source>
        <dbReference type="SMART" id="SM00822"/>
    </source>
</evidence>
<dbReference type="Gene3D" id="3.40.50.720">
    <property type="entry name" value="NAD(P)-binding Rossmann-like Domain"/>
    <property type="match status" value="2"/>
</dbReference>
<dbReference type="EC" id="1.1.1.100" evidence="4"/>
<keyword evidence="5" id="KW-1185">Reference proteome</keyword>
<evidence type="ECO:0000313" key="4">
    <source>
        <dbReference type="EMBL" id="UXH80586.1"/>
    </source>
</evidence>
<dbReference type="NCBIfam" id="NF006110">
    <property type="entry name" value="PRK08261.1"/>
    <property type="match status" value="1"/>
</dbReference>
<accession>A0ABY6B9J5</accession>
<gene>
    <name evidence="4" type="ORF">N4261_12220</name>
</gene>
<feature type="compositionally biased region" description="Low complexity" evidence="2">
    <location>
        <begin position="212"/>
        <end position="226"/>
    </location>
</feature>
<dbReference type="RefSeq" id="WP_261760403.1">
    <property type="nucleotide sequence ID" value="NZ_CP104562.2"/>
</dbReference>
<feature type="region of interest" description="Disordered" evidence="2">
    <location>
        <begin position="199"/>
        <end position="232"/>
    </location>
</feature>